<feature type="transmembrane region" description="Helical" evidence="11">
    <location>
        <begin position="282"/>
        <end position="304"/>
    </location>
</feature>
<keyword evidence="4 9" id="KW-1003">Cell membrane</keyword>
<feature type="transmembrane region" description="Helical" evidence="11">
    <location>
        <begin position="344"/>
        <end position="366"/>
    </location>
</feature>
<feature type="transmembrane region" description="Helical" evidence="11">
    <location>
        <begin position="113"/>
        <end position="136"/>
    </location>
</feature>
<name>A0A1Y2F065_9BASI</name>
<keyword evidence="5 9" id="KW-0812">Transmembrane</keyword>
<proteinExistence type="inferred from homology"/>
<evidence type="ECO:0000256" key="6">
    <source>
        <dbReference type="ARBA" id="ARBA00022849"/>
    </source>
</evidence>
<evidence type="ECO:0000256" key="7">
    <source>
        <dbReference type="ARBA" id="ARBA00022989"/>
    </source>
</evidence>
<feature type="transmembrane region" description="Helical" evidence="11">
    <location>
        <begin position="43"/>
        <end position="61"/>
    </location>
</feature>
<dbReference type="PANTHER" id="PTHR43057">
    <property type="entry name" value="ARSENITE EFFLUX TRANSPORTER"/>
    <property type="match status" value="1"/>
</dbReference>
<evidence type="ECO:0000256" key="10">
    <source>
        <dbReference type="SAM" id="MobiDB-lite"/>
    </source>
</evidence>
<evidence type="ECO:0000256" key="2">
    <source>
        <dbReference type="ARBA" id="ARBA00010110"/>
    </source>
</evidence>
<reference evidence="12 13" key="1">
    <citation type="submission" date="2016-07" db="EMBL/GenBank/DDBJ databases">
        <title>Pervasive Adenine N6-methylation of Active Genes in Fungi.</title>
        <authorList>
            <consortium name="DOE Joint Genome Institute"/>
            <person name="Mondo S.J."/>
            <person name="Dannebaum R.O."/>
            <person name="Kuo R.C."/>
            <person name="Labutti K."/>
            <person name="Haridas S."/>
            <person name="Kuo A."/>
            <person name="Salamov A."/>
            <person name="Ahrendt S.R."/>
            <person name="Lipzen A."/>
            <person name="Sullivan W."/>
            <person name="Andreopoulos W.B."/>
            <person name="Clum A."/>
            <person name="Lindquist E."/>
            <person name="Daum C."/>
            <person name="Ramamoorthy G.K."/>
            <person name="Gryganskyi A."/>
            <person name="Culley D."/>
            <person name="Magnuson J.K."/>
            <person name="James T.Y."/>
            <person name="O'Malley M.A."/>
            <person name="Stajich J.E."/>
            <person name="Spatafora J.W."/>
            <person name="Visel A."/>
            <person name="Grigoriev I.V."/>
        </authorList>
    </citation>
    <scope>NUCLEOTIDE SEQUENCE [LARGE SCALE GENOMIC DNA]</scope>
    <source>
        <strain evidence="12 13">62-1032</strain>
    </source>
</reference>
<evidence type="ECO:0000256" key="5">
    <source>
        <dbReference type="ARBA" id="ARBA00022692"/>
    </source>
</evidence>
<keyword evidence="13" id="KW-1185">Reference proteome</keyword>
<organism evidence="12 13">
    <name type="scientific">Leucosporidium creatinivorum</name>
    <dbReference type="NCBI Taxonomy" id="106004"/>
    <lineage>
        <taxon>Eukaryota</taxon>
        <taxon>Fungi</taxon>
        <taxon>Dikarya</taxon>
        <taxon>Basidiomycota</taxon>
        <taxon>Pucciniomycotina</taxon>
        <taxon>Microbotryomycetes</taxon>
        <taxon>Leucosporidiales</taxon>
        <taxon>Leucosporidium</taxon>
    </lineage>
</organism>
<dbReference type="STRING" id="106004.A0A1Y2F065"/>
<evidence type="ECO:0000313" key="12">
    <source>
        <dbReference type="EMBL" id="ORY77268.1"/>
    </source>
</evidence>
<gene>
    <name evidence="12" type="ORF">BCR35DRAFT_292342</name>
</gene>
<dbReference type="GO" id="GO:0005886">
    <property type="term" value="C:plasma membrane"/>
    <property type="evidence" value="ECO:0007669"/>
    <property type="project" value="UniProtKB-SubCell"/>
</dbReference>
<evidence type="ECO:0000256" key="8">
    <source>
        <dbReference type="ARBA" id="ARBA00023136"/>
    </source>
</evidence>
<dbReference type="InterPro" id="IPR002657">
    <property type="entry name" value="BilAc:Na_symport/Acr3"/>
</dbReference>
<evidence type="ECO:0000256" key="9">
    <source>
        <dbReference type="PIRNR" id="PIRNR005508"/>
    </source>
</evidence>
<keyword evidence="7 9" id="KW-1133">Transmembrane helix</keyword>
<dbReference type="Gene3D" id="1.20.1530.20">
    <property type="match status" value="1"/>
</dbReference>
<evidence type="ECO:0000256" key="11">
    <source>
        <dbReference type="SAM" id="Phobius"/>
    </source>
</evidence>
<feature type="compositionally biased region" description="Polar residues" evidence="10">
    <location>
        <begin position="12"/>
        <end position="28"/>
    </location>
</feature>
<dbReference type="OrthoDB" id="187348at2759"/>
<protein>
    <submittedName>
        <fullName evidence="12">Sodium bile acid symporter family-domain-containing protein</fullName>
    </submittedName>
</protein>
<feature type="transmembrane region" description="Helical" evidence="11">
    <location>
        <begin position="249"/>
        <end position="270"/>
    </location>
</feature>
<dbReference type="AlphaFoldDB" id="A0A1Y2F065"/>
<dbReference type="GO" id="GO:0046685">
    <property type="term" value="P:response to arsenic-containing substance"/>
    <property type="evidence" value="ECO:0007669"/>
    <property type="project" value="UniProtKB-KW"/>
</dbReference>
<feature type="transmembrane region" description="Helical" evidence="11">
    <location>
        <begin position="173"/>
        <end position="196"/>
    </location>
</feature>
<feature type="transmembrane region" description="Helical" evidence="11">
    <location>
        <begin position="142"/>
        <end position="161"/>
    </location>
</feature>
<dbReference type="Pfam" id="PF01758">
    <property type="entry name" value="SBF"/>
    <property type="match status" value="1"/>
</dbReference>
<comment type="subcellular location">
    <subcellularLocation>
        <location evidence="1 9">Cell membrane</location>
        <topology evidence="1 9">Multi-pass membrane protein</topology>
    </subcellularLocation>
</comment>
<evidence type="ECO:0000256" key="3">
    <source>
        <dbReference type="ARBA" id="ARBA00022448"/>
    </source>
</evidence>
<feature type="region of interest" description="Disordered" evidence="10">
    <location>
        <begin position="1"/>
        <end position="28"/>
    </location>
</feature>
<dbReference type="Proteomes" id="UP000193467">
    <property type="component" value="Unassembled WGS sequence"/>
</dbReference>
<evidence type="ECO:0000256" key="1">
    <source>
        <dbReference type="ARBA" id="ARBA00004651"/>
    </source>
</evidence>
<dbReference type="FunFam" id="1.20.1530.20:FF:000009">
    <property type="entry name" value="Arsenite transporter, ACR3 family"/>
    <property type="match status" value="1"/>
</dbReference>
<dbReference type="EMBL" id="MCGR01000032">
    <property type="protein sequence ID" value="ORY77268.1"/>
    <property type="molecule type" value="Genomic_DNA"/>
</dbReference>
<feature type="transmembrane region" description="Helical" evidence="11">
    <location>
        <begin position="216"/>
        <end position="237"/>
    </location>
</feature>
<evidence type="ECO:0000256" key="4">
    <source>
        <dbReference type="ARBA" id="ARBA00022475"/>
    </source>
</evidence>
<dbReference type="InterPro" id="IPR004706">
    <property type="entry name" value="Arsenical-R_Acr3"/>
</dbReference>
<keyword evidence="8 9" id="KW-0472">Membrane</keyword>
<dbReference type="PANTHER" id="PTHR43057:SF1">
    <property type="entry name" value="ARSENICAL-RESISTANCE PROTEIN 3"/>
    <property type="match status" value="1"/>
</dbReference>
<keyword evidence="3 9" id="KW-0813">Transport</keyword>
<dbReference type="PIRSF" id="PIRSF005508">
    <property type="entry name" value="Acr3"/>
    <property type="match status" value="1"/>
</dbReference>
<sequence>MVPPKTTKGDLETQSEGSGTTAASKPSTTDVPTIKRLKLLDQLLALWIFLAMAIGIILGNFTDADIVLEKVKFVEVSLPLAIALIVMMWPILCRVSPTALFKLFSGRQVWYHLAFSLFVNWVFAPLLMVGLAWAFLPDRVELREGLILVGLARCIAMVLVWTDIAGGDGDYCAVLVAFNSVLQIVLYSPFAILYINTISPGSQDDIHIDYVTVARSVAAFLGIPLGLALLTRGFFILIKAQKFYQTKFLPAIAPLSLIALIFTTIIIFAGQGKQVVSSITDVLRVIAPLLVYFIIMFFLVLWICSRAGVSYGRSATQAFTGASNNFELAIAVAVSAYGGSSKQALAATVGPLVEVPVLLGLSYLLVWYRRRTNWDVEPSATGEVKAKRVGEAALV</sequence>
<dbReference type="InterPro" id="IPR038770">
    <property type="entry name" value="Na+/solute_symporter_sf"/>
</dbReference>
<dbReference type="GO" id="GO:0015297">
    <property type="term" value="F:antiporter activity"/>
    <property type="evidence" value="ECO:0007669"/>
    <property type="project" value="UniProtKB-UniRule"/>
</dbReference>
<comment type="similarity">
    <text evidence="2 9">Belongs to the arsenical resistance-3 (ACR3) (TC 2.A.59) family.</text>
</comment>
<comment type="caution">
    <text evidence="12">The sequence shown here is derived from an EMBL/GenBank/DDBJ whole genome shotgun (WGS) entry which is preliminary data.</text>
</comment>
<keyword evidence="6" id="KW-0059">Arsenical resistance</keyword>
<dbReference type="NCBIfam" id="TIGR00832">
    <property type="entry name" value="acr3"/>
    <property type="match status" value="1"/>
</dbReference>
<feature type="transmembrane region" description="Helical" evidence="11">
    <location>
        <begin position="73"/>
        <end position="92"/>
    </location>
</feature>
<dbReference type="GO" id="GO:0015105">
    <property type="term" value="F:arsenite transmembrane transporter activity"/>
    <property type="evidence" value="ECO:0007669"/>
    <property type="project" value="TreeGrafter"/>
</dbReference>
<evidence type="ECO:0000313" key="13">
    <source>
        <dbReference type="Proteomes" id="UP000193467"/>
    </source>
</evidence>
<dbReference type="InParanoid" id="A0A1Y2F065"/>
<accession>A0A1Y2F065</accession>
<dbReference type="GO" id="GO:0015104">
    <property type="term" value="F:antimonite transmembrane transporter activity"/>
    <property type="evidence" value="ECO:0007669"/>
    <property type="project" value="TreeGrafter"/>
</dbReference>